<sequence length="358" mass="39381">MDKFILNYFNTIRISIAISIGVAISLFLILIISKDPGASIGYLFLSPFLSRIRLESLISVAAPIIFCGIAIAIPFQAKIFNVGAEGALFIGAVAGVVFAIVTKMPPLIHIPLTLLVAGLAGGIWGLIPGFLKAKWNTSELVVSLMMNYVAYFLGLYIINYYFRDKAAGALVSLRISSSAWISTLPFFSRTSWSIVIALTFALLVYFLLYHTTLGYEIRTTGFNLHFAKFGGINVFKIIILAQIIGGFIAGVGGMTEIMAIHRRFNWQVSPGFGWDGVMVAIIGRNHPILIIFASLFLAYLRIGGHHLNLMSDVPYEMVSVIQSVIILLITAEAFLVQWKERITVKEAERKEIPHGTTS</sequence>
<dbReference type="EMBL" id="QLTW01000007">
    <property type="protein sequence ID" value="MBT9144434.1"/>
    <property type="molecule type" value="Genomic_DNA"/>
</dbReference>
<dbReference type="AlphaFoldDB" id="A0A9E2F0K0"/>
<feature type="transmembrane region" description="Helical" evidence="6">
    <location>
        <begin position="82"/>
        <end position="101"/>
    </location>
</feature>
<keyword evidence="2" id="KW-1003">Cell membrane</keyword>
<dbReference type="Proteomes" id="UP000811545">
    <property type="component" value="Unassembled WGS sequence"/>
</dbReference>
<dbReference type="GO" id="GO:0022857">
    <property type="term" value="F:transmembrane transporter activity"/>
    <property type="evidence" value="ECO:0007669"/>
    <property type="project" value="InterPro"/>
</dbReference>
<feature type="transmembrane region" description="Helical" evidence="6">
    <location>
        <begin position="52"/>
        <end position="75"/>
    </location>
</feature>
<evidence type="ECO:0000256" key="3">
    <source>
        <dbReference type="ARBA" id="ARBA00022692"/>
    </source>
</evidence>
<accession>A0A9E2F0K0</accession>
<feature type="transmembrane region" description="Helical" evidence="6">
    <location>
        <begin position="194"/>
        <end position="215"/>
    </location>
</feature>
<reference evidence="7 8" key="1">
    <citation type="journal article" date="2021" name="bioRxiv">
        <title>Unique metabolic strategies in Hadean analogues reveal hints for primordial physiology.</title>
        <authorList>
            <person name="Nobu M.K."/>
            <person name="Nakai R."/>
            <person name="Tamazawa S."/>
            <person name="Mori H."/>
            <person name="Toyoda A."/>
            <person name="Ijiri A."/>
            <person name="Suzuki S."/>
            <person name="Kurokawa K."/>
            <person name="Kamagata Y."/>
            <person name="Tamaki H."/>
        </authorList>
    </citation>
    <scope>NUCLEOTIDE SEQUENCE [LARGE SCALE GENOMIC DNA]</scope>
    <source>
        <strain evidence="7">BS525</strain>
    </source>
</reference>
<keyword evidence="3 6" id="KW-0812">Transmembrane</keyword>
<comment type="subcellular location">
    <subcellularLocation>
        <location evidence="1">Cell membrane</location>
        <topology evidence="1">Multi-pass membrane protein</topology>
    </subcellularLocation>
</comment>
<evidence type="ECO:0000256" key="2">
    <source>
        <dbReference type="ARBA" id="ARBA00022475"/>
    </source>
</evidence>
<evidence type="ECO:0000256" key="4">
    <source>
        <dbReference type="ARBA" id="ARBA00022989"/>
    </source>
</evidence>
<feature type="transmembrane region" description="Helical" evidence="6">
    <location>
        <begin position="272"/>
        <end position="297"/>
    </location>
</feature>
<evidence type="ECO:0008006" key="9">
    <source>
        <dbReference type="Google" id="ProtNLM"/>
    </source>
</evidence>
<feature type="transmembrane region" description="Helical" evidence="6">
    <location>
        <begin position="317"/>
        <end position="336"/>
    </location>
</feature>
<gene>
    <name evidence="7" type="ORF">DDT42_00275</name>
</gene>
<dbReference type="Pfam" id="PF02653">
    <property type="entry name" value="BPD_transp_2"/>
    <property type="match status" value="1"/>
</dbReference>
<evidence type="ECO:0000313" key="8">
    <source>
        <dbReference type="Proteomes" id="UP000811545"/>
    </source>
</evidence>
<feature type="transmembrane region" description="Helical" evidence="6">
    <location>
        <begin position="107"/>
        <end position="128"/>
    </location>
</feature>
<proteinExistence type="predicted"/>
<dbReference type="CDD" id="cd06580">
    <property type="entry name" value="TM_PBP1_transp_TpRbsC_like"/>
    <property type="match status" value="1"/>
</dbReference>
<keyword evidence="4 6" id="KW-1133">Transmembrane helix</keyword>
<evidence type="ECO:0000256" key="6">
    <source>
        <dbReference type="SAM" id="Phobius"/>
    </source>
</evidence>
<dbReference type="GO" id="GO:0005886">
    <property type="term" value="C:plasma membrane"/>
    <property type="evidence" value="ECO:0007669"/>
    <property type="project" value="UniProtKB-SubCell"/>
</dbReference>
<keyword evidence="5 6" id="KW-0472">Membrane</keyword>
<evidence type="ECO:0000313" key="7">
    <source>
        <dbReference type="EMBL" id="MBT9144434.1"/>
    </source>
</evidence>
<comment type="caution">
    <text evidence="7">The sequence shown here is derived from an EMBL/GenBank/DDBJ whole genome shotgun (WGS) entry which is preliminary data.</text>
</comment>
<evidence type="ECO:0000256" key="1">
    <source>
        <dbReference type="ARBA" id="ARBA00004651"/>
    </source>
</evidence>
<evidence type="ECO:0000256" key="5">
    <source>
        <dbReference type="ARBA" id="ARBA00023136"/>
    </source>
</evidence>
<dbReference type="PANTHER" id="PTHR47089">
    <property type="entry name" value="ABC TRANSPORTER, PERMEASE PROTEIN"/>
    <property type="match status" value="1"/>
</dbReference>
<protein>
    <recommendedName>
        <fullName evidence="9">ABC transporter permease</fullName>
    </recommendedName>
</protein>
<name>A0A9E2F0K0_PSYF1</name>
<feature type="transmembrane region" description="Helical" evidence="6">
    <location>
        <begin position="12"/>
        <end position="32"/>
    </location>
</feature>
<dbReference type="PANTHER" id="PTHR47089:SF1">
    <property type="entry name" value="GUANOSINE ABC TRANSPORTER PERMEASE PROTEIN NUPP"/>
    <property type="match status" value="1"/>
</dbReference>
<feature type="transmembrane region" description="Helical" evidence="6">
    <location>
        <begin position="235"/>
        <end position="260"/>
    </location>
</feature>
<dbReference type="InterPro" id="IPR001851">
    <property type="entry name" value="ABC_transp_permease"/>
</dbReference>
<organism evidence="7 8">
    <name type="scientific">Psychracetigena formicireducens</name>
    <dbReference type="NCBI Taxonomy" id="2986056"/>
    <lineage>
        <taxon>Bacteria</taxon>
        <taxon>Bacillati</taxon>
        <taxon>Candidatus Lithacetigenota</taxon>
        <taxon>Candidatus Psychracetigena</taxon>
    </lineage>
</organism>
<feature type="transmembrane region" description="Helical" evidence="6">
    <location>
        <begin position="140"/>
        <end position="162"/>
    </location>
</feature>